<dbReference type="Proteomes" id="UP000644693">
    <property type="component" value="Unassembled WGS sequence"/>
</dbReference>
<gene>
    <name evidence="3" type="ORF">GCM10007053_27160</name>
</gene>
<feature type="signal peptide" evidence="1">
    <location>
        <begin position="1"/>
        <end position="26"/>
    </location>
</feature>
<evidence type="ECO:0000313" key="3">
    <source>
        <dbReference type="EMBL" id="GHD37742.1"/>
    </source>
</evidence>
<keyword evidence="4" id="KW-1185">Reference proteome</keyword>
<dbReference type="InterPro" id="IPR025392">
    <property type="entry name" value="DUF4124"/>
</dbReference>
<accession>A0A918XLA2</accession>
<keyword evidence="1" id="KW-0732">Signal</keyword>
<evidence type="ECO:0000313" key="4">
    <source>
        <dbReference type="Proteomes" id="UP000644693"/>
    </source>
</evidence>
<reference evidence="3" key="1">
    <citation type="journal article" date="2014" name="Int. J. Syst. Evol. Microbiol.">
        <title>Complete genome sequence of Corynebacterium casei LMG S-19264T (=DSM 44701T), isolated from a smear-ripened cheese.</title>
        <authorList>
            <consortium name="US DOE Joint Genome Institute (JGI-PGF)"/>
            <person name="Walter F."/>
            <person name="Albersmeier A."/>
            <person name="Kalinowski J."/>
            <person name="Ruckert C."/>
        </authorList>
    </citation>
    <scope>NUCLEOTIDE SEQUENCE</scope>
    <source>
        <strain evidence="3">KCTC 23430</strain>
    </source>
</reference>
<dbReference type="Pfam" id="PF13511">
    <property type="entry name" value="DUF4124"/>
    <property type="match status" value="1"/>
</dbReference>
<evidence type="ECO:0000259" key="2">
    <source>
        <dbReference type="Pfam" id="PF13511"/>
    </source>
</evidence>
<feature type="domain" description="DUF4124" evidence="2">
    <location>
        <begin position="17"/>
        <end position="70"/>
    </location>
</feature>
<feature type="chain" id="PRO_5037552797" description="DUF4124 domain-containing protein" evidence="1">
    <location>
        <begin position="27"/>
        <end position="154"/>
    </location>
</feature>
<protein>
    <recommendedName>
        <fullName evidence="2">DUF4124 domain-containing protein</fullName>
    </recommendedName>
</protein>
<evidence type="ECO:0000256" key="1">
    <source>
        <dbReference type="SAM" id="SignalP"/>
    </source>
</evidence>
<organism evidence="3 4">
    <name type="scientific">Parahalioglobus pacificus</name>
    <dbReference type="NCBI Taxonomy" id="930806"/>
    <lineage>
        <taxon>Bacteria</taxon>
        <taxon>Pseudomonadati</taxon>
        <taxon>Pseudomonadota</taxon>
        <taxon>Gammaproteobacteria</taxon>
        <taxon>Cellvibrionales</taxon>
        <taxon>Halieaceae</taxon>
        <taxon>Parahalioglobus</taxon>
    </lineage>
</organism>
<reference evidence="3" key="2">
    <citation type="submission" date="2020-09" db="EMBL/GenBank/DDBJ databases">
        <authorList>
            <person name="Sun Q."/>
            <person name="Kim S."/>
        </authorList>
    </citation>
    <scope>NUCLEOTIDE SEQUENCE</scope>
    <source>
        <strain evidence="3">KCTC 23430</strain>
    </source>
</reference>
<name>A0A918XLA2_9GAMM</name>
<proteinExistence type="predicted"/>
<dbReference type="EMBL" id="BMYM01000003">
    <property type="protein sequence ID" value="GHD37742.1"/>
    <property type="molecule type" value="Genomic_DNA"/>
</dbReference>
<sequence>MISMMQKGIFATAVISLLALTHNAAAQNVYYRWMDDRGNPVHSDRPPPQGVDYEVVKTGSSTVREVPATAGAVPAETSPRVGNEFDTVDKDKQNLEVIPRNPEICERAQANLGTLNSTARVRIRDDNGEYRFLTEEELDAQRRKAQDAIKVHCE</sequence>
<dbReference type="AlphaFoldDB" id="A0A918XLA2"/>
<comment type="caution">
    <text evidence="3">The sequence shown here is derived from an EMBL/GenBank/DDBJ whole genome shotgun (WGS) entry which is preliminary data.</text>
</comment>